<proteinExistence type="predicted"/>
<dbReference type="Pfam" id="PF04325">
    <property type="entry name" value="DUF465"/>
    <property type="match status" value="1"/>
</dbReference>
<dbReference type="InterPro" id="IPR038444">
    <property type="entry name" value="DUF465_sf"/>
</dbReference>
<dbReference type="EMBL" id="LR796274">
    <property type="protein sequence ID" value="CAB4133643.1"/>
    <property type="molecule type" value="Genomic_DNA"/>
</dbReference>
<accession>A0A6J5LJY2</accession>
<dbReference type="InterPro" id="IPR007420">
    <property type="entry name" value="DUF465"/>
</dbReference>
<gene>
    <name evidence="2" type="ORF">UFOVP257_365</name>
</gene>
<protein>
    <submittedName>
        <fullName evidence="2">COG5570 Uncharacterized small protein</fullName>
    </submittedName>
</protein>
<feature type="coiled-coil region" evidence="1">
    <location>
        <begin position="6"/>
        <end position="55"/>
    </location>
</feature>
<name>A0A6J5LJY2_9CAUD</name>
<organism evidence="2">
    <name type="scientific">uncultured Caudovirales phage</name>
    <dbReference type="NCBI Taxonomy" id="2100421"/>
    <lineage>
        <taxon>Viruses</taxon>
        <taxon>Duplodnaviria</taxon>
        <taxon>Heunggongvirae</taxon>
        <taxon>Uroviricota</taxon>
        <taxon>Caudoviricetes</taxon>
        <taxon>Peduoviridae</taxon>
        <taxon>Maltschvirus</taxon>
        <taxon>Maltschvirus maltsch</taxon>
    </lineage>
</organism>
<evidence type="ECO:0000256" key="1">
    <source>
        <dbReference type="SAM" id="Coils"/>
    </source>
</evidence>
<sequence length="68" mass="8315">MYKAKIRDLEAAHRNINKQIDDMERNHPHVDVTTLSEMKKKKLQYKDEIARLNRLQWEYDHEQIHGDE</sequence>
<dbReference type="Gene3D" id="6.10.280.50">
    <property type="match status" value="1"/>
</dbReference>
<evidence type="ECO:0000313" key="2">
    <source>
        <dbReference type="EMBL" id="CAB4133643.1"/>
    </source>
</evidence>
<keyword evidence="1" id="KW-0175">Coiled coil</keyword>
<reference evidence="2" key="1">
    <citation type="submission" date="2020-04" db="EMBL/GenBank/DDBJ databases">
        <authorList>
            <person name="Chiriac C."/>
            <person name="Salcher M."/>
            <person name="Ghai R."/>
            <person name="Kavagutti S V."/>
        </authorList>
    </citation>
    <scope>NUCLEOTIDE SEQUENCE</scope>
</reference>